<dbReference type="AlphaFoldDB" id="A0A1Y6CV77"/>
<feature type="transmembrane region" description="Helical" evidence="4">
    <location>
        <begin position="61"/>
        <end position="83"/>
    </location>
</feature>
<dbReference type="InterPro" id="IPR036259">
    <property type="entry name" value="MFS_trans_sf"/>
</dbReference>
<feature type="domain" description="Major facilitator superfamily (MFS) profile" evidence="5">
    <location>
        <begin position="1"/>
        <end position="418"/>
    </location>
</feature>
<feature type="transmembrane region" description="Helical" evidence="4">
    <location>
        <begin position="332"/>
        <end position="352"/>
    </location>
</feature>
<protein>
    <submittedName>
        <fullName evidence="6">Nitrate/nitrite transporter NarK</fullName>
    </submittedName>
</protein>
<evidence type="ECO:0000313" key="7">
    <source>
        <dbReference type="Proteomes" id="UP000192917"/>
    </source>
</evidence>
<evidence type="ECO:0000313" key="6">
    <source>
        <dbReference type="EMBL" id="SMF77202.1"/>
    </source>
</evidence>
<feature type="transmembrane region" description="Helical" evidence="4">
    <location>
        <begin position="95"/>
        <end position="126"/>
    </location>
</feature>
<feature type="transmembrane region" description="Helical" evidence="4">
    <location>
        <begin position="268"/>
        <end position="289"/>
    </location>
</feature>
<evidence type="ECO:0000256" key="3">
    <source>
        <dbReference type="ARBA" id="ARBA00023136"/>
    </source>
</evidence>
<dbReference type="Pfam" id="PF07690">
    <property type="entry name" value="MFS_1"/>
    <property type="match status" value="1"/>
</dbReference>
<organism evidence="6 7">
    <name type="scientific">Tistlia consotensis USBA 355</name>
    <dbReference type="NCBI Taxonomy" id="560819"/>
    <lineage>
        <taxon>Bacteria</taxon>
        <taxon>Pseudomonadati</taxon>
        <taxon>Pseudomonadota</taxon>
        <taxon>Alphaproteobacteria</taxon>
        <taxon>Rhodospirillales</taxon>
        <taxon>Rhodovibrionaceae</taxon>
        <taxon>Tistlia</taxon>
    </lineage>
</organism>
<dbReference type="Proteomes" id="UP000192917">
    <property type="component" value="Unassembled WGS sequence"/>
</dbReference>
<gene>
    <name evidence="6" type="ORF">SAMN05428998_13645</name>
</gene>
<keyword evidence="1 4" id="KW-0812">Transmembrane</keyword>
<keyword evidence="7" id="KW-1185">Reference proteome</keyword>
<dbReference type="GO" id="GO:0022857">
    <property type="term" value="F:transmembrane transporter activity"/>
    <property type="evidence" value="ECO:0007669"/>
    <property type="project" value="InterPro"/>
</dbReference>
<dbReference type="PANTHER" id="PTHR23527">
    <property type="entry name" value="BLL3282 PROTEIN"/>
    <property type="match status" value="1"/>
</dbReference>
<dbReference type="InterPro" id="IPR011701">
    <property type="entry name" value="MFS"/>
</dbReference>
<feature type="transmembrane region" description="Helical" evidence="4">
    <location>
        <begin position="26"/>
        <end position="49"/>
    </location>
</feature>
<keyword evidence="3 4" id="KW-0472">Membrane</keyword>
<dbReference type="RefSeq" id="WP_085126012.1">
    <property type="nucleotide sequence ID" value="NZ_FWZX01000036.1"/>
</dbReference>
<feature type="transmembrane region" description="Helical" evidence="4">
    <location>
        <begin position="235"/>
        <end position="262"/>
    </location>
</feature>
<feature type="transmembrane region" description="Helical" evidence="4">
    <location>
        <begin position="364"/>
        <end position="386"/>
    </location>
</feature>
<dbReference type="EMBL" id="FWZX01000036">
    <property type="protein sequence ID" value="SMF77202.1"/>
    <property type="molecule type" value="Genomic_DNA"/>
</dbReference>
<dbReference type="Gene3D" id="1.20.1250.20">
    <property type="entry name" value="MFS general substrate transporter like domains"/>
    <property type="match status" value="2"/>
</dbReference>
<keyword evidence="2 4" id="KW-1133">Transmembrane helix</keyword>
<evidence type="ECO:0000259" key="5">
    <source>
        <dbReference type="PROSITE" id="PS50850"/>
    </source>
</evidence>
<evidence type="ECO:0000256" key="2">
    <source>
        <dbReference type="ARBA" id="ARBA00022989"/>
    </source>
</evidence>
<dbReference type="STRING" id="560819.SAMN05428998_13645"/>
<dbReference type="PROSITE" id="PS50850">
    <property type="entry name" value="MFS"/>
    <property type="match status" value="1"/>
</dbReference>
<feature type="transmembrane region" description="Helical" evidence="4">
    <location>
        <begin position="392"/>
        <end position="416"/>
    </location>
</feature>
<dbReference type="SUPFAM" id="SSF103473">
    <property type="entry name" value="MFS general substrate transporter"/>
    <property type="match status" value="1"/>
</dbReference>
<reference evidence="6 7" key="1">
    <citation type="submission" date="2017-04" db="EMBL/GenBank/DDBJ databases">
        <authorList>
            <person name="Afonso C.L."/>
            <person name="Miller P.J."/>
            <person name="Scott M.A."/>
            <person name="Spackman E."/>
            <person name="Goraichik I."/>
            <person name="Dimitrov K.M."/>
            <person name="Suarez D.L."/>
            <person name="Swayne D.E."/>
        </authorList>
    </citation>
    <scope>NUCLEOTIDE SEQUENCE [LARGE SCALE GENOMIC DNA]</scope>
    <source>
        <strain evidence="6 7">USBA 355</strain>
    </source>
</reference>
<name>A0A1Y6CV77_9PROT</name>
<feature type="transmembrane region" description="Helical" evidence="4">
    <location>
        <begin position="176"/>
        <end position="197"/>
    </location>
</feature>
<dbReference type="InterPro" id="IPR052952">
    <property type="entry name" value="MFS-Transporter"/>
</dbReference>
<feature type="transmembrane region" description="Helical" evidence="4">
    <location>
        <begin position="301"/>
        <end position="320"/>
    </location>
</feature>
<evidence type="ECO:0000256" key="1">
    <source>
        <dbReference type="ARBA" id="ARBA00022692"/>
    </source>
</evidence>
<dbReference type="InterPro" id="IPR020846">
    <property type="entry name" value="MFS_dom"/>
</dbReference>
<accession>A0A1Y6CV77</accession>
<sequence length="427" mass="43443">MPEAPLAPGAPSRAEEQVSGGWAGPLAAIILLQTSAAFLLQLLPVLAPLMAGRFGWDRGVIGYLTATTMASAIFCLLASSPFVRRLGPIRTVQAALLLGTVAAALLFMPFWLAPIAASVLIGIAYAPATPGGGEVLQRFAPRRHRSLVFSIKQAGVPAGGAVAGFLVPLVAEWGGWDAAVVLALALLLTAVLLAQLFRGRADAHRDPRAPLSAATVLTLRNLLLPLQALRAGSRLLPLTGVATGLALGQGTLNSFLVTYLVVGLGIDLRTAGATFAVMQAGGVAGRVLLGWLADRIGSGLAVIRLATVGSAASMLALASVKPDWPHPLLYGLGFLAGSVVAGWNGVLLAEVARRAPAGRVGEASAGSAILMFTGFVLGPAAFAGILTTGGSFAAGLLVLAAVPCAALVASLVWLPVGRRRAQETGRA</sequence>
<evidence type="ECO:0000256" key="4">
    <source>
        <dbReference type="SAM" id="Phobius"/>
    </source>
</evidence>
<feature type="transmembrane region" description="Helical" evidence="4">
    <location>
        <begin position="147"/>
        <end position="170"/>
    </location>
</feature>
<dbReference type="PANTHER" id="PTHR23527:SF1">
    <property type="entry name" value="BLL3282 PROTEIN"/>
    <property type="match status" value="1"/>
</dbReference>
<proteinExistence type="predicted"/>